<protein>
    <submittedName>
        <fullName evidence="3">ADYC domain-containing protein</fullName>
    </submittedName>
</protein>
<keyword evidence="4" id="KW-1185">Reference proteome</keyword>
<proteinExistence type="predicted"/>
<name>A0A9X3J1A0_9BACT</name>
<dbReference type="Pfam" id="PF20032">
    <property type="entry name" value="ADYC"/>
    <property type="match status" value="1"/>
</dbReference>
<comment type="caution">
    <text evidence="3">The sequence shown here is derived from an EMBL/GenBank/DDBJ whole genome shotgun (WGS) entry which is preliminary data.</text>
</comment>
<evidence type="ECO:0000313" key="3">
    <source>
        <dbReference type="EMBL" id="MCY1012567.1"/>
    </source>
</evidence>
<reference evidence="3" key="1">
    <citation type="submission" date="2022-11" db="EMBL/GenBank/DDBJ databases">
        <title>Minimal conservation of predation-associated metabolite biosynthetic gene clusters underscores biosynthetic potential of Myxococcota including descriptions for ten novel species: Archangium lansinium sp. nov., Myxococcus landrumus sp. nov., Nannocystis bai.</title>
        <authorList>
            <person name="Ahearne A."/>
            <person name="Stevens C."/>
            <person name="Phillips K."/>
        </authorList>
    </citation>
    <scope>NUCLEOTIDE SEQUENCE</scope>
    <source>
        <strain evidence="3">Na p29</strain>
    </source>
</reference>
<dbReference type="EMBL" id="JAPNKE010000002">
    <property type="protein sequence ID" value="MCY1012567.1"/>
    <property type="molecule type" value="Genomic_DNA"/>
</dbReference>
<keyword evidence="1" id="KW-0732">Signal</keyword>
<dbReference type="AlphaFoldDB" id="A0A9X3J1A0"/>
<evidence type="ECO:0000259" key="2">
    <source>
        <dbReference type="Pfam" id="PF20032"/>
    </source>
</evidence>
<dbReference type="RefSeq" id="WP_267776026.1">
    <property type="nucleotide sequence ID" value="NZ_JAPNKE010000002.1"/>
</dbReference>
<dbReference type="InterPro" id="IPR045426">
    <property type="entry name" value="ADYC"/>
</dbReference>
<feature type="chain" id="PRO_5040734287" evidence="1">
    <location>
        <begin position="25"/>
        <end position="285"/>
    </location>
</feature>
<gene>
    <name evidence="3" type="ORF">OV079_44960</name>
</gene>
<organism evidence="3 4">
    <name type="scientific">Nannocystis pusilla</name>
    <dbReference type="NCBI Taxonomy" id="889268"/>
    <lineage>
        <taxon>Bacteria</taxon>
        <taxon>Pseudomonadati</taxon>
        <taxon>Myxococcota</taxon>
        <taxon>Polyangia</taxon>
        <taxon>Nannocystales</taxon>
        <taxon>Nannocystaceae</taxon>
        <taxon>Nannocystis</taxon>
    </lineage>
</organism>
<dbReference type="Proteomes" id="UP001150924">
    <property type="component" value="Unassembled WGS sequence"/>
</dbReference>
<feature type="domain" description="ADYC" evidence="2">
    <location>
        <begin position="108"/>
        <end position="270"/>
    </location>
</feature>
<dbReference type="PROSITE" id="PS51257">
    <property type="entry name" value="PROKAR_LIPOPROTEIN"/>
    <property type="match status" value="1"/>
</dbReference>
<evidence type="ECO:0000313" key="4">
    <source>
        <dbReference type="Proteomes" id="UP001150924"/>
    </source>
</evidence>
<feature type="signal peptide" evidence="1">
    <location>
        <begin position="1"/>
        <end position="24"/>
    </location>
</feature>
<sequence length="285" mass="30249">MRPVLQSRSPVVSLLASLLLIACAPEEDDDVALRGVLITGGNSSGGTVFNTHALDDQVFSELEPLGQPHIGPGLDSVSLAGNIEVLQVAEEAGELVGYDWLGLKYSGEALLGSQWIISFQSGLLEIPMVLHHIVDDGAAPHYQFYHHDNAVKKPNCPEGQDGPGHARVLSGLSVDEDNGEVSEVPGLLYLACDTGATGKAADLGYYDWARSQGDLELFEIAIRVLRADYCYDGDSHTKPGVELVLEDRWGIHGASPEHADNPVEAVWARAACSATARAGSPTSTA</sequence>
<evidence type="ECO:0000256" key="1">
    <source>
        <dbReference type="SAM" id="SignalP"/>
    </source>
</evidence>
<accession>A0A9X3J1A0</accession>